<dbReference type="InterPro" id="IPR011250">
    <property type="entry name" value="OMP/PagP_B-barrel"/>
</dbReference>
<reference evidence="1" key="1">
    <citation type="submission" date="2016-10" db="EMBL/GenBank/DDBJ databases">
        <authorList>
            <person name="de Groot N.N."/>
        </authorList>
    </citation>
    <scope>NUCLEOTIDE SEQUENCE</scope>
</reference>
<dbReference type="Gene3D" id="2.40.160.20">
    <property type="match status" value="1"/>
</dbReference>
<proteinExistence type="predicted"/>
<organism evidence="1">
    <name type="scientific">hydrothermal vent metagenome</name>
    <dbReference type="NCBI Taxonomy" id="652676"/>
    <lineage>
        <taxon>unclassified sequences</taxon>
        <taxon>metagenomes</taxon>
        <taxon>ecological metagenomes</taxon>
    </lineage>
</organism>
<dbReference type="SUPFAM" id="SSF56925">
    <property type="entry name" value="OMPA-like"/>
    <property type="match status" value="1"/>
</dbReference>
<dbReference type="AlphaFoldDB" id="A0A1W1BCQ5"/>
<sequence>MKKIISSFILAYTLFANPLSASTAQIQPKDIVIDEVEQYPFIGIVGLDNALLDNNLLMGFRVGMQNNVWRTMVTYEDNFDQYQALMLQVDRTIVAGLFNGKGRIYLGLSGGIVDTGNDWMNALNINKSDTSIVNTAGYAMGGNIGLMYYVSEQVDISLEYRYLSVKDVDQFDRIKGFSIAIHYFF</sequence>
<gene>
    <name evidence="1" type="ORF">MNB_SV-9-213</name>
</gene>
<evidence type="ECO:0000313" key="1">
    <source>
        <dbReference type="EMBL" id="SFV51380.1"/>
    </source>
</evidence>
<accession>A0A1W1BCQ5</accession>
<name>A0A1W1BCQ5_9ZZZZ</name>
<dbReference type="EMBL" id="FPHG01000009">
    <property type="protein sequence ID" value="SFV51380.1"/>
    <property type="molecule type" value="Genomic_DNA"/>
</dbReference>
<evidence type="ECO:0008006" key="2">
    <source>
        <dbReference type="Google" id="ProtNLM"/>
    </source>
</evidence>
<protein>
    <recommendedName>
        <fullName evidence="2">Outer membrane protein beta-barrel domain-containing protein</fullName>
    </recommendedName>
</protein>